<evidence type="ECO:0000313" key="16">
    <source>
        <dbReference type="RefSeq" id="XP_052751178.1"/>
    </source>
</evidence>
<evidence type="ECO:0000256" key="10">
    <source>
        <dbReference type="ARBA" id="ARBA00023136"/>
    </source>
</evidence>
<comment type="pathway">
    <text evidence="2">Protein modification; protein glycosylation.</text>
</comment>
<evidence type="ECO:0000256" key="3">
    <source>
        <dbReference type="ARBA" id="ARBA00008919"/>
    </source>
</evidence>
<evidence type="ECO:0000256" key="5">
    <source>
        <dbReference type="ARBA" id="ARBA00022679"/>
    </source>
</evidence>
<evidence type="ECO:0000256" key="7">
    <source>
        <dbReference type="ARBA" id="ARBA00022968"/>
    </source>
</evidence>
<evidence type="ECO:0000256" key="8">
    <source>
        <dbReference type="ARBA" id="ARBA00022989"/>
    </source>
</evidence>
<evidence type="ECO:0000256" key="1">
    <source>
        <dbReference type="ARBA" id="ARBA00004447"/>
    </source>
</evidence>
<keyword evidence="9 12" id="KW-0333">Golgi apparatus</keyword>
<keyword evidence="10 12" id="KW-0472">Membrane</keyword>
<dbReference type="Proteomes" id="UP001652740">
    <property type="component" value="Unplaced"/>
</dbReference>
<evidence type="ECO:0000256" key="4">
    <source>
        <dbReference type="ARBA" id="ARBA00022676"/>
    </source>
</evidence>
<feature type="transmembrane region" description="Helical" evidence="12">
    <location>
        <begin position="20"/>
        <end position="38"/>
    </location>
</feature>
<evidence type="ECO:0000259" key="14">
    <source>
        <dbReference type="Pfam" id="PF17039"/>
    </source>
</evidence>
<proteinExistence type="inferred from homology"/>
<feature type="domain" description="Fucosyltransferase N-terminal" evidence="14">
    <location>
        <begin position="82"/>
        <end position="196"/>
    </location>
</feature>
<evidence type="ECO:0000256" key="9">
    <source>
        <dbReference type="ARBA" id="ARBA00023034"/>
    </source>
</evidence>
<feature type="domain" description="Fucosyltransferase C-terminal" evidence="13">
    <location>
        <begin position="231"/>
        <end position="411"/>
    </location>
</feature>
<evidence type="ECO:0000313" key="15">
    <source>
        <dbReference type="Proteomes" id="UP001652740"/>
    </source>
</evidence>
<keyword evidence="5 12" id="KW-0808">Transferase</keyword>
<keyword evidence="8 12" id="KW-1133">Transmembrane helix</keyword>
<dbReference type="PANTHER" id="PTHR48438">
    <property type="entry name" value="ALPHA-(1,3)-FUCOSYLTRANSFERASE C-RELATED"/>
    <property type="match status" value="1"/>
</dbReference>
<comment type="subcellular location">
    <subcellularLocation>
        <location evidence="1 12">Golgi apparatus</location>
        <location evidence="1 12">Golgi stack membrane</location>
        <topology evidence="1 12">Single-pass type II membrane protein</topology>
    </subcellularLocation>
</comment>
<dbReference type="InterPro" id="IPR001503">
    <property type="entry name" value="Glyco_trans_10"/>
</dbReference>
<evidence type="ECO:0000256" key="11">
    <source>
        <dbReference type="ARBA" id="ARBA00023180"/>
    </source>
</evidence>
<keyword evidence="6 12" id="KW-0812">Transmembrane</keyword>
<dbReference type="InterPro" id="IPR031481">
    <property type="entry name" value="Glyco_tran_10_N"/>
</dbReference>
<gene>
    <name evidence="16" type="primary">LOC113522299</name>
</gene>
<dbReference type="InterPro" id="IPR055270">
    <property type="entry name" value="Glyco_tran_10_C"/>
</dbReference>
<dbReference type="SUPFAM" id="SSF53756">
    <property type="entry name" value="UDP-Glycosyltransferase/glycogen phosphorylase"/>
    <property type="match status" value="1"/>
</dbReference>
<dbReference type="Pfam" id="PF17039">
    <property type="entry name" value="Glyco_tran_10_N"/>
    <property type="match status" value="1"/>
</dbReference>
<accession>A0ABM3MJ54</accession>
<evidence type="ECO:0000256" key="2">
    <source>
        <dbReference type="ARBA" id="ARBA00004922"/>
    </source>
</evidence>
<keyword evidence="11" id="KW-0325">Glycoprotein</keyword>
<keyword evidence="15" id="KW-1185">Reference proteome</keyword>
<keyword evidence="4 12" id="KW-0328">Glycosyltransferase</keyword>
<keyword evidence="7" id="KW-0735">Signal-anchor</keyword>
<sequence length="416" mass="48781">MNSLIIIKNSISRYYVAKSVTLIAIVAIVIYMYATLYVPGGNDNKPILFDILSHKHVEANVETVSRDDDNEEQLYEERNEDVKYILQWHKKGSSPFYLIGEDNSVFFKYNCPYTSCIMTDDPNYLSDVTRFDAVLFHGNEIDHEILKLPPKRSTKQKYVFAATESAHYYPIQNPIYDNFFNWTWTYRLDSEVYWGYITIYDLNGIVVGPKLEMHWPDMDPIGIEIQNNLVNKSKAAAWFVSNCNSKSHRELEVTKIQIELAKYGWSVDIYGKCGELKCPRSNSKSCYELIKKDYYFYFSFENSFAEDYVTEKLLTALNNYAVPVVFGAANYSRFVPPGAYLNARELGPEKLAKAMDEIIKNKTRYYDFFRWRNHFVYEETIGTIDGCNICTALNDQEKFNTYSLYENFRKWWNEYD</sequence>
<dbReference type="GeneID" id="113522299"/>
<dbReference type="Gene3D" id="3.40.50.11660">
    <property type="entry name" value="Glycosyl transferase family 10, C-terminal domain"/>
    <property type="match status" value="1"/>
</dbReference>
<name>A0ABM3MJ54_GALME</name>
<evidence type="ECO:0000256" key="12">
    <source>
        <dbReference type="RuleBase" id="RU003832"/>
    </source>
</evidence>
<protein>
    <recommendedName>
        <fullName evidence="12">Fucosyltransferase</fullName>
        <ecNumber evidence="12">2.4.1.-</ecNumber>
    </recommendedName>
</protein>
<dbReference type="PANTHER" id="PTHR48438:SF1">
    <property type="entry name" value="ALPHA-(1,3)-FUCOSYLTRANSFERASE C-RELATED"/>
    <property type="match status" value="1"/>
</dbReference>
<evidence type="ECO:0000256" key="6">
    <source>
        <dbReference type="ARBA" id="ARBA00022692"/>
    </source>
</evidence>
<organism evidence="15 16">
    <name type="scientific">Galleria mellonella</name>
    <name type="common">Greater wax moth</name>
    <dbReference type="NCBI Taxonomy" id="7137"/>
    <lineage>
        <taxon>Eukaryota</taxon>
        <taxon>Metazoa</taxon>
        <taxon>Ecdysozoa</taxon>
        <taxon>Arthropoda</taxon>
        <taxon>Hexapoda</taxon>
        <taxon>Insecta</taxon>
        <taxon>Pterygota</taxon>
        <taxon>Neoptera</taxon>
        <taxon>Endopterygota</taxon>
        <taxon>Lepidoptera</taxon>
        <taxon>Glossata</taxon>
        <taxon>Ditrysia</taxon>
        <taxon>Pyraloidea</taxon>
        <taxon>Pyralidae</taxon>
        <taxon>Galleriinae</taxon>
        <taxon>Galleria</taxon>
    </lineage>
</organism>
<dbReference type="InterPro" id="IPR038577">
    <property type="entry name" value="GT10-like_C_sf"/>
</dbReference>
<reference evidence="16" key="1">
    <citation type="submission" date="2025-08" db="UniProtKB">
        <authorList>
            <consortium name="RefSeq"/>
        </authorList>
    </citation>
    <scope>IDENTIFICATION</scope>
    <source>
        <tissue evidence="16">Whole larvae</tissue>
    </source>
</reference>
<dbReference type="EC" id="2.4.1.-" evidence="12"/>
<dbReference type="RefSeq" id="XP_052751178.1">
    <property type="nucleotide sequence ID" value="XM_052895218.1"/>
</dbReference>
<comment type="similarity">
    <text evidence="3 12">Belongs to the glycosyltransferase 10 family.</text>
</comment>
<evidence type="ECO:0000259" key="13">
    <source>
        <dbReference type="Pfam" id="PF00852"/>
    </source>
</evidence>
<dbReference type="Pfam" id="PF00852">
    <property type="entry name" value="Glyco_transf_10"/>
    <property type="match status" value="1"/>
</dbReference>